<proteinExistence type="inferred from homology"/>
<feature type="domain" description="Flavin reductase like" evidence="5">
    <location>
        <begin position="33"/>
        <end position="166"/>
    </location>
</feature>
<dbReference type="RefSeq" id="WP_130275140.1">
    <property type="nucleotide sequence ID" value="NZ_SGXG01000001.1"/>
</dbReference>
<comment type="cofactor">
    <cofactor evidence="1">
        <name>FMN</name>
        <dbReference type="ChEBI" id="CHEBI:58210"/>
    </cofactor>
</comment>
<keyword evidence="3" id="KW-0288">FMN</keyword>
<dbReference type="Proteomes" id="UP000292209">
    <property type="component" value="Unassembled WGS sequence"/>
</dbReference>
<evidence type="ECO:0000256" key="4">
    <source>
        <dbReference type="ARBA" id="ARBA00038054"/>
    </source>
</evidence>
<comment type="caution">
    <text evidence="6">The sequence shown here is derived from an EMBL/GenBank/DDBJ whole genome shotgun (WGS) entry which is preliminary data.</text>
</comment>
<dbReference type="PANTHER" id="PTHR33798">
    <property type="entry name" value="FLAVOPROTEIN OXYGENASE"/>
    <property type="match status" value="1"/>
</dbReference>
<dbReference type="AlphaFoldDB" id="A0A4Q7P9E1"/>
<dbReference type="GO" id="GO:0010181">
    <property type="term" value="F:FMN binding"/>
    <property type="evidence" value="ECO:0007669"/>
    <property type="project" value="InterPro"/>
</dbReference>
<evidence type="ECO:0000313" key="7">
    <source>
        <dbReference type="Proteomes" id="UP000292209"/>
    </source>
</evidence>
<dbReference type="SUPFAM" id="SSF50475">
    <property type="entry name" value="FMN-binding split barrel"/>
    <property type="match status" value="1"/>
</dbReference>
<reference evidence="6 7" key="1">
    <citation type="submission" date="2019-02" db="EMBL/GenBank/DDBJ databases">
        <title>Genomic Encyclopedia of Archaeal and Bacterial Type Strains, Phase II (KMG-II): from individual species to whole genera.</title>
        <authorList>
            <person name="Goeker M."/>
        </authorList>
    </citation>
    <scope>NUCLEOTIDE SEQUENCE [LARGE SCALE GENOMIC DNA]</scope>
    <source>
        <strain evidence="6 7">DSM 21411</strain>
    </source>
</reference>
<evidence type="ECO:0000256" key="3">
    <source>
        <dbReference type="ARBA" id="ARBA00022643"/>
    </source>
</evidence>
<dbReference type="InterPro" id="IPR012349">
    <property type="entry name" value="Split_barrel_FMN-bd"/>
</dbReference>
<dbReference type="EMBL" id="SGXG01000001">
    <property type="protein sequence ID" value="RZS96140.1"/>
    <property type="molecule type" value="Genomic_DNA"/>
</dbReference>
<evidence type="ECO:0000313" key="6">
    <source>
        <dbReference type="EMBL" id="RZS96140.1"/>
    </source>
</evidence>
<organism evidence="6 7">
    <name type="scientific">Cecembia calidifontis</name>
    <dbReference type="NCBI Taxonomy" id="1187080"/>
    <lineage>
        <taxon>Bacteria</taxon>
        <taxon>Pseudomonadati</taxon>
        <taxon>Bacteroidota</taxon>
        <taxon>Cytophagia</taxon>
        <taxon>Cytophagales</taxon>
        <taxon>Cyclobacteriaceae</taxon>
        <taxon>Cecembia</taxon>
    </lineage>
</organism>
<dbReference type="InterPro" id="IPR002563">
    <property type="entry name" value="Flavin_Rdtase-like_dom"/>
</dbReference>
<name>A0A4Q7P9E1_9BACT</name>
<evidence type="ECO:0000256" key="1">
    <source>
        <dbReference type="ARBA" id="ARBA00001917"/>
    </source>
</evidence>
<protein>
    <submittedName>
        <fullName evidence="6">Flavin reductase (DIM6/NTAB) family NADH-FMN oxidoreductase RutF</fullName>
    </submittedName>
</protein>
<gene>
    <name evidence="6" type="ORF">BC751_1703</name>
</gene>
<sequence>MMKHFDKAGILGADASFRRDLINSLAGYKSLNLIGTKSKSGITNLSPFSQVFHIGATPPLVGVLFRPNTVERHTLENILETGYFTLNHVTEAFYKQAHQTAARYQESEFNAVGLEEEYLSGFYAPFVKLSPVKVACSLQEQQTLQVNGTVLVIGAIEHVYVEESGLREDGSLDLNQLGTVTVSGLDEYHLGKKLARLSYPKPGKDLQEI</sequence>
<dbReference type="Pfam" id="PF01613">
    <property type="entry name" value="Flavin_Reduct"/>
    <property type="match status" value="1"/>
</dbReference>
<dbReference type="PANTHER" id="PTHR33798:SF5">
    <property type="entry name" value="FLAVIN REDUCTASE LIKE DOMAIN-CONTAINING PROTEIN"/>
    <property type="match status" value="1"/>
</dbReference>
<dbReference type="GO" id="GO:0016646">
    <property type="term" value="F:oxidoreductase activity, acting on the CH-NH group of donors, NAD or NADP as acceptor"/>
    <property type="evidence" value="ECO:0007669"/>
    <property type="project" value="UniProtKB-ARBA"/>
</dbReference>
<dbReference type="OrthoDB" id="5293996at2"/>
<comment type="similarity">
    <text evidence="4">Belongs to the flavoredoxin family.</text>
</comment>
<keyword evidence="7" id="KW-1185">Reference proteome</keyword>
<dbReference type="Gene3D" id="2.30.110.10">
    <property type="entry name" value="Electron Transport, Fmn-binding Protein, Chain A"/>
    <property type="match status" value="1"/>
</dbReference>
<evidence type="ECO:0000259" key="5">
    <source>
        <dbReference type="Pfam" id="PF01613"/>
    </source>
</evidence>
<evidence type="ECO:0000256" key="2">
    <source>
        <dbReference type="ARBA" id="ARBA00022630"/>
    </source>
</evidence>
<keyword evidence="2" id="KW-0285">Flavoprotein</keyword>
<accession>A0A4Q7P9E1</accession>